<dbReference type="GO" id="GO:0046872">
    <property type="term" value="F:metal ion binding"/>
    <property type="evidence" value="ECO:0007669"/>
    <property type="project" value="UniProtKB-UniRule"/>
</dbReference>
<dbReference type="InterPro" id="IPR038987">
    <property type="entry name" value="MoeA-like"/>
</dbReference>
<dbReference type="InterPro" id="IPR001453">
    <property type="entry name" value="MoaB/Mog_dom"/>
</dbReference>
<dbReference type="Pfam" id="PF03453">
    <property type="entry name" value="MoeA_N"/>
    <property type="match status" value="1"/>
</dbReference>
<dbReference type="UniPathway" id="UPA00344"/>
<dbReference type="NCBIfam" id="NF045515">
    <property type="entry name" value="Glp_gephyrin"/>
    <property type="match status" value="1"/>
</dbReference>
<dbReference type="SUPFAM" id="SSF53218">
    <property type="entry name" value="Molybdenum cofactor biosynthesis proteins"/>
    <property type="match status" value="1"/>
</dbReference>
<dbReference type="NCBIfam" id="TIGR00177">
    <property type="entry name" value="molyb_syn"/>
    <property type="match status" value="1"/>
</dbReference>
<keyword evidence="6" id="KW-0460">Magnesium</keyword>
<dbReference type="EMBL" id="AOSK01000132">
    <property type="protein sequence ID" value="EYD72875.1"/>
    <property type="molecule type" value="Genomic_DNA"/>
</dbReference>
<dbReference type="InterPro" id="IPR036688">
    <property type="entry name" value="MoeA_C_domain_IV_sf"/>
</dbReference>
<dbReference type="InterPro" id="IPR005111">
    <property type="entry name" value="MoeA_C_domain_IV"/>
</dbReference>
<dbReference type="GO" id="GO:0006777">
    <property type="term" value="P:Mo-molybdopterin cofactor biosynthetic process"/>
    <property type="evidence" value="ECO:0007669"/>
    <property type="project" value="UniProtKB-UniRule"/>
</dbReference>
<comment type="cofactor">
    <cofactor evidence="6">
        <name>Mg(2+)</name>
        <dbReference type="ChEBI" id="CHEBI:18420"/>
    </cofactor>
</comment>
<dbReference type="GO" id="GO:0061599">
    <property type="term" value="F:molybdopterin molybdotransferase activity"/>
    <property type="evidence" value="ECO:0007669"/>
    <property type="project" value="UniProtKB-UniRule"/>
</dbReference>
<dbReference type="Gene3D" id="2.40.340.10">
    <property type="entry name" value="MoeA, C-terminal, domain IV"/>
    <property type="match status" value="1"/>
</dbReference>
<name>A0A017HEY3_9RHOB</name>
<evidence type="ECO:0000313" key="9">
    <source>
        <dbReference type="Proteomes" id="UP000019666"/>
    </source>
</evidence>
<keyword evidence="4 6" id="KW-0501">Molybdenum cofactor biosynthesis</keyword>
<evidence type="ECO:0000256" key="5">
    <source>
        <dbReference type="ARBA" id="ARBA00047317"/>
    </source>
</evidence>
<proteinExistence type="inferred from homology"/>
<dbReference type="InterPro" id="IPR008284">
    <property type="entry name" value="MoCF_biosynth_CS"/>
</dbReference>
<dbReference type="Gene3D" id="3.90.105.10">
    <property type="entry name" value="Molybdopterin biosynthesis moea protein, domain 2"/>
    <property type="match status" value="1"/>
</dbReference>
<dbReference type="Pfam" id="PF00994">
    <property type="entry name" value="MoCF_biosynth"/>
    <property type="match status" value="1"/>
</dbReference>
<dbReference type="PANTHER" id="PTHR10192">
    <property type="entry name" value="MOLYBDOPTERIN BIOSYNTHESIS PROTEIN"/>
    <property type="match status" value="1"/>
</dbReference>
<dbReference type="SUPFAM" id="SSF63882">
    <property type="entry name" value="MoeA N-terminal region -like"/>
    <property type="match status" value="1"/>
</dbReference>
<dbReference type="Gene3D" id="2.170.190.11">
    <property type="entry name" value="Molybdopterin biosynthesis moea protein, domain 3"/>
    <property type="match status" value="1"/>
</dbReference>
<dbReference type="PROSITE" id="PS01079">
    <property type="entry name" value="MOCF_BIOSYNTHESIS_2"/>
    <property type="match status" value="1"/>
</dbReference>
<keyword evidence="6" id="KW-0479">Metal-binding</keyword>
<sequence length="399" mass="40931">MPVDEALNRAIGAAGRITAAESVPLVEATGRILAAPVSASRPMPPFDASAMDGYALRSAALAGDGPWEIPVAGRVRAGDPPGPLPAGAALRILTGAPLPLGADAVVPQEQVGARGAGLRLRFRPRPGAHVRRAGSDLAEGVELLPAGRLIGPREVGALAAAGLRRVEVRRRLEVALLRTGSELTPPGAPLDPGRIWDSNGATLLSLLSLPWIRLQDRGTVPDDPAELRRALAAAAEGADLVVTTGGVSVGDEDHLPRAVTEAGGRILVNSVAMKPGKPLTFGQIGRASWIGLPGNPVAAFVGWTVVGARIAEAMAGLAGTGPRKAIVRSAAPAAHRPGRCEFRLARLVGYDAHGVQVAELLPGETSYRVALLARADGLALIPAEAGAVPEGTLLEFLPF</sequence>
<dbReference type="SMART" id="SM00852">
    <property type="entry name" value="MoCF_biosynth"/>
    <property type="match status" value="1"/>
</dbReference>
<protein>
    <recommendedName>
        <fullName evidence="6">Molybdopterin molybdenumtransferase</fullName>
        <ecNumber evidence="6">2.10.1.1</ecNumber>
    </recommendedName>
</protein>
<dbReference type="Proteomes" id="UP000019666">
    <property type="component" value="Unassembled WGS sequence"/>
</dbReference>
<evidence type="ECO:0000256" key="4">
    <source>
        <dbReference type="ARBA" id="ARBA00023150"/>
    </source>
</evidence>
<comment type="function">
    <text evidence="1 6">Catalyzes the insertion of molybdate into adenylated molybdopterin with the concomitant release of AMP.</text>
</comment>
<keyword evidence="9" id="KW-1185">Reference proteome</keyword>
<keyword evidence="6" id="KW-0808">Transferase</keyword>
<dbReference type="CDD" id="cd00887">
    <property type="entry name" value="MoeA"/>
    <property type="match status" value="1"/>
</dbReference>
<dbReference type="Gene3D" id="3.40.980.10">
    <property type="entry name" value="MoaB/Mog-like domain"/>
    <property type="match status" value="1"/>
</dbReference>
<keyword evidence="6" id="KW-0500">Molybdenum</keyword>
<comment type="pathway">
    <text evidence="2 6">Cofactor biosynthesis; molybdopterin biosynthesis.</text>
</comment>
<feature type="domain" description="MoaB/Mog" evidence="7">
    <location>
        <begin position="175"/>
        <end position="313"/>
    </location>
</feature>
<dbReference type="PATRIC" id="fig|442562.3.peg.4676"/>
<dbReference type="EC" id="2.10.1.1" evidence="6"/>
<comment type="similarity">
    <text evidence="3 6">Belongs to the MoeA family.</text>
</comment>
<evidence type="ECO:0000259" key="7">
    <source>
        <dbReference type="SMART" id="SM00852"/>
    </source>
</evidence>
<evidence type="ECO:0000256" key="6">
    <source>
        <dbReference type="RuleBase" id="RU365090"/>
    </source>
</evidence>
<dbReference type="InterPro" id="IPR036135">
    <property type="entry name" value="MoeA_linker/N_sf"/>
</dbReference>
<evidence type="ECO:0000256" key="3">
    <source>
        <dbReference type="ARBA" id="ARBA00010763"/>
    </source>
</evidence>
<evidence type="ECO:0000256" key="2">
    <source>
        <dbReference type="ARBA" id="ARBA00005046"/>
    </source>
</evidence>
<dbReference type="GO" id="GO:0005829">
    <property type="term" value="C:cytosol"/>
    <property type="evidence" value="ECO:0007669"/>
    <property type="project" value="TreeGrafter"/>
</dbReference>
<dbReference type="AlphaFoldDB" id="A0A017HEY3"/>
<evidence type="ECO:0000256" key="1">
    <source>
        <dbReference type="ARBA" id="ARBA00002901"/>
    </source>
</evidence>
<dbReference type="PANTHER" id="PTHR10192:SF5">
    <property type="entry name" value="GEPHYRIN"/>
    <property type="match status" value="1"/>
</dbReference>
<dbReference type="Pfam" id="PF03454">
    <property type="entry name" value="MoeA_C"/>
    <property type="match status" value="1"/>
</dbReference>
<dbReference type="HOGENOM" id="CLU_010186_7_0_5"/>
<organism evidence="8 9">
    <name type="scientific">Rubellimicrobium mesophilum DSM 19309</name>
    <dbReference type="NCBI Taxonomy" id="442562"/>
    <lineage>
        <taxon>Bacteria</taxon>
        <taxon>Pseudomonadati</taxon>
        <taxon>Pseudomonadota</taxon>
        <taxon>Alphaproteobacteria</taxon>
        <taxon>Rhodobacterales</taxon>
        <taxon>Roseobacteraceae</taxon>
        <taxon>Rubellimicrobium</taxon>
    </lineage>
</organism>
<dbReference type="InterPro" id="IPR005110">
    <property type="entry name" value="MoeA_linker/N"/>
</dbReference>
<comment type="caution">
    <text evidence="8">The sequence shown here is derived from an EMBL/GenBank/DDBJ whole genome shotgun (WGS) entry which is preliminary data.</text>
</comment>
<evidence type="ECO:0000313" key="8">
    <source>
        <dbReference type="EMBL" id="EYD72875.1"/>
    </source>
</evidence>
<accession>A0A017HEY3</accession>
<dbReference type="InterPro" id="IPR036425">
    <property type="entry name" value="MoaB/Mog-like_dom_sf"/>
</dbReference>
<dbReference type="STRING" id="442562.Rumeso_04751"/>
<comment type="catalytic activity">
    <reaction evidence="5">
        <text>adenylyl-molybdopterin + molybdate = Mo-molybdopterin + AMP + H(+)</text>
        <dbReference type="Rhea" id="RHEA:35047"/>
        <dbReference type="ChEBI" id="CHEBI:15378"/>
        <dbReference type="ChEBI" id="CHEBI:36264"/>
        <dbReference type="ChEBI" id="CHEBI:62727"/>
        <dbReference type="ChEBI" id="CHEBI:71302"/>
        <dbReference type="ChEBI" id="CHEBI:456215"/>
        <dbReference type="EC" id="2.10.1.1"/>
    </reaction>
</comment>
<gene>
    <name evidence="8" type="ORF">Rumeso_04751</name>
</gene>
<dbReference type="SUPFAM" id="SSF63867">
    <property type="entry name" value="MoeA C-terminal domain-like"/>
    <property type="match status" value="1"/>
</dbReference>
<reference evidence="8 9" key="1">
    <citation type="submission" date="2013-02" db="EMBL/GenBank/DDBJ databases">
        <authorList>
            <person name="Fiebig A."/>
            <person name="Goeker M."/>
            <person name="Klenk H.-P.P."/>
        </authorList>
    </citation>
    <scope>NUCLEOTIDE SEQUENCE [LARGE SCALE GENOMIC DNA]</scope>
    <source>
        <strain evidence="8 9">DSM 19309</strain>
    </source>
</reference>